<dbReference type="PANTHER" id="PTHR35377">
    <property type="entry name" value="ANTITOXIN VAPB49-RELATED-RELATED"/>
    <property type="match status" value="1"/>
</dbReference>
<gene>
    <name evidence="3" type="ORF">RT761_00538</name>
</gene>
<evidence type="ECO:0000313" key="4">
    <source>
        <dbReference type="Proteomes" id="UP000594463"/>
    </source>
</evidence>
<evidence type="ECO:0000313" key="3">
    <source>
        <dbReference type="EMBL" id="QPM67337.1"/>
    </source>
</evidence>
<dbReference type="Gene3D" id="3.40.1620.10">
    <property type="entry name" value="YefM-like domain"/>
    <property type="match status" value="1"/>
</dbReference>
<dbReference type="InterPro" id="IPR051416">
    <property type="entry name" value="phD-YefM_TA_antitoxins"/>
</dbReference>
<dbReference type="SUPFAM" id="SSF143120">
    <property type="entry name" value="YefM-like"/>
    <property type="match status" value="1"/>
</dbReference>
<dbReference type="EMBL" id="CP065383">
    <property type="protein sequence ID" value="QPM67337.1"/>
    <property type="molecule type" value="Genomic_DNA"/>
</dbReference>
<reference evidence="3 4" key="1">
    <citation type="journal article" date="2021" name="Nat. Commun.">
        <title>Isolation of a member of the candidate phylum Atribacteria reveals a unique cell membrane structure.</title>
        <authorList>
            <person name="Taiki K."/>
            <person name="Nobu M.K."/>
            <person name="Kusada H."/>
            <person name="Meng X.-Y."/>
            <person name="Hosoki N."/>
            <person name="Uematsu K."/>
            <person name="Yoshioka H."/>
            <person name="Kamagata Y."/>
            <person name="Tamaki H."/>
        </authorList>
    </citation>
    <scope>NUCLEOTIDE SEQUENCE [LARGE SCALE GENOMIC DNA]</scope>
    <source>
        <strain evidence="3 4">RT761</strain>
    </source>
</reference>
<keyword evidence="4" id="KW-1185">Reference proteome</keyword>
<comment type="similarity">
    <text evidence="1 2">Belongs to the phD/YefM antitoxin family.</text>
</comment>
<dbReference type="InterPro" id="IPR036165">
    <property type="entry name" value="YefM-like_sf"/>
</dbReference>
<dbReference type="InterPro" id="IPR006442">
    <property type="entry name" value="Antitoxin_Phd/YefM"/>
</dbReference>
<accession>A0A7T1F228</accession>
<dbReference type="Proteomes" id="UP000594463">
    <property type="component" value="Chromosome"/>
</dbReference>
<protein>
    <recommendedName>
        <fullName evidence="2">Antitoxin</fullName>
    </recommendedName>
</protein>
<comment type="function">
    <text evidence="2">Antitoxin component of a type II toxin-antitoxin (TA) system.</text>
</comment>
<dbReference type="Pfam" id="PF02604">
    <property type="entry name" value="PhdYeFM_antitox"/>
    <property type="match status" value="1"/>
</dbReference>
<dbReference type="KEGG" id="alam:RT761_00538"/>
<dbReference type="AlphaFoldDB" id="A0A7T1F228"/>
<evidence type="ECO:0000256" key="2">
    <source>
        <dbReference type="RuleBase" id="RU362080"/>
    </source>
</evidence>
<sequence length="91" mass="10383">MMKKVGIRELKTHLSGYIEKVKSGERLIVSERAKPVACIIPFDTQELQPIWSLVENHSLHWDGTKPKGLKGKIKLKGIKLTSQYVAEDREK</sequence>
<name>A0A7T1F228_ATRLM</name>
<dbReference type="NCBIfam" id="TIGR01552">
    <property type="entry name" value="phd_fam"/>
    <property type="match status" value="1"/>
</dbReference>
<organism evidence="3 4">
    <name type="scientific">Atribacter laminatus</name>
    <dbReference type="NCBI Taxonomy" id="2847778"/>
    <lineage>
        <taxon>Bacteria</taxon>
        <taxon>Pseudomonadati</taxon>
        <taxon>Atribacterota</taxon>
        <taxon>Atribacteria</taxon>
        <taxon>Atribacterales</taxon>
        <taxon>Atribacteraceae</taxon>
        <taxon>Atribacter</taxon>
    </lineage>
</organism>
<proteinExistence type="inferred from homology"/>
<evidence type="ECO:0000256" key="1">
    <source>
        <dbReference type="ARBA" id="ARBA00009981"/>
    </source>
</evidence>